<evidence type="ECO:0000256" key="1">
    <source>
        <dbReference type="ARBA" id="ARBA00022737"/>
    </source>
</evidence>
<dbReference type="PANTHER" id="PTHR22958:SF1">
    <property type="entry name" value="GLYCEROPHOSPHOCHOLINE PHOSPHODIESTERASE GPCPD1"/>
    <property type="match status" value="1"/>
</dbReference>
<evidence type="ECO:0000256" key="4">
    <source>
        <dbReference type="PROSITE-ProRule" id="PRU00023"/>
    </source>
</evidence>
<feature type="compositionally biased region" description="Basic and acidic residues" evidence="6">
    <location>
        <begin position="1165"/>
        <end position="1175"/>
    </location>
</feature>
<dbReference type="EMBL" id="JAKLMC020000021">
    <property type="protein sequence ID" value="KAK5951262.1"/>
    <property type="molecule type" value="Genomic_DNA"/>
</dbReference>
<dbReference type="Pfam" id="PF03009">
    <property type="entry name" value="GDPD"/>
    <property type="match status" value="1"/>
</dbReference>
<evidence type="ECO:0000256" key="2">
    <source>
        <dbReference type="ARBA" id="ARBA00022801"/>
    </source>
</evidence>
<evidence type="ECO:0000256" key="5">
    <source>
        <dbReference type="SAM" id="Coils"/>
    </source>
</evidence>
<evidence type="ECO:0000256" key="3">
    <source>
        <dbReference type="ARBA" id="ARBA00023043"/>
    </source>
</evidence>
<dbReference type="SUPFAM" id="SSF51695">
    <property type="entry name" value="PLC-like phosphodiesterases"/>
    <property type="match status" value="1"/>
</dbReference>
<dbReference type="PRINTS" id="PR01415">
    <property type="entry name" value="ANKYRIN"/>
</dbReference>
<feature type="compositionally biased region" description="Basic and acidic residues" evidence="6">
    <location>
        <begin position="913"/>
        <end position="924"/>
    </location>
</feature>
<dbReference type="PANTHER" id="PTHR22958">
    <property type="entry name" value="GLYCEROPHOSPHORYL DIESTER PHOSPHODIESTERASE"/>
    <property type="match status" value="1"/>
</dbReference>
<dbReference type="Pfam" id="PF03105">
    <property type="entry name" value="SPX"/>
    <property type="match status" value="1"/>
</dbReference>
<keyword evidence="1" id="KW-0677">Repeat</keyword>
<dbReference type="SUPFAM" id="SSF48403">
    <property type="entry name" value="Ankyrin repeat"/>
    <property type="match status" value="1"/>
</dbReference>
<feature type="region of interest" description="Disordered" evidence="6">
    <location>
        <begin position="584"/>
        <end position="627"/>
    </location>
</feature>
<feature type="region of interest" description="Disordered" evidence="6">
    <location>
        <begin position="1159"/>
        <end position="1235"/>
    </location>
</feature>
<gene>
    <name evidence="9" type="primary">GDE1</name>
    <name evidence="9" type="ORF">OHC33_007680</name>
</gene>
<feature type="compositionally biased region" description="Low complexity" evidence="6">
    <location>
        <begin position="591"/>
        <end position="609"/>
    </location>
</feature>
<dbReference type="InterPro" id="IPR030395">
    <property type="entry name" value="GP_PDE_dom"/>
</dbReference>
<feature type="compositionally biased region" description="Polar residues" evidence="6">
    <location>
        <begin position="1184"/>
        <end position="1221"/>
    </location>
</feature>
<dbReference type="PROSITE" id="PS50297">
    <property type="entry name" value="ANK_REP_REGION"/>
    <property type="match status" value="3"/>
</dbReference>
<dbReference type="InterPro" id="IPR057506">
    <property type="entry name" value="C2_GPCPD1"/>
</dbReference>
<dbReference type="Pfam" id="PF25329">
    <property type="entry name" value="C2_GDE1"/>
    <property type="match status" value="1"/>
</dbReference>
<dbReference type="InterPro" id="IPR051578">
    <property type="entry name" value="GDPD"/>
</dbReference>
<dbReference type="CDD" id="cd14484">
    <property type="entry name" value="SPX_GDE1_like"/>
    <property type="match status" value="1"/>
</dbReference>
<dbReference type="PROSITE" id="PS51704">
    <property type="entry name" value="GP_PDE"/>
    <property type="match status" value="1"/>
</dbReference>
<reference evidence="9 10" key="1">
    <citation type="submission" date="2022-12" db="EMBL/GenBank/DDBJ databases">
        <title>Genomic features and morphological characterization of a novel Knufia sp. strain isolated from spacecraft assembly facility.</title>
        <authorList>
            <person name="Teixeira M."/>
            <person name="Chander A.M."/>
            <person name="Stajich J.E."/>
            <person name="Venkateswaran K."/>
        </authorList>
    </citation>
    <scope>NUCLEOTIDE SEQUENCE [LARGE SCALE GENOMIC DNA]</scope>
    <source>
        <strain evidence="9 10">FJI-L2-BK-P2</strain>
    </source>
</reference>
<dbReference type="GO" id="GO:0008889">
    <property type="term" value="F:glycerophosphodiester phosphodiesterase activity"/>
    <property type="evidence" value="ECO:0007669"/>
    <property type="project" value="UniProtKB-EC"/>
</dbReference>
<feature type="repeat" description="ANK" evidence="4">
    <location>
        <begin position="492"/>
        <end position="514"/>
    </location>
</feature>
<dbReference type="AlphaFoldDB" id="A0AAN8IKK1"/>
<evidence type="ECO:0000259" key="7">
    <source>
        <dbReference type="PROSITE" id="PS51382"/>
    </source>
</evidence>
<protein>
    <submittedName>
        <fullName evidence="9">Glycerophosphocholine phosphodiesterase</fullName>
        <ecNumber evidence="9">3.1.4.46</ecNumber>
    </submittedName>
</protein>
<dbReference type="GO" id="GO:0046475">
    <property type="term" value="P:glycerophospholipid catabolic process"/>
    <property type="evidence" value="ECO:0007669"/>
    <property type="project" value="TreeGrafter"/>
</dbReference>
<keyword evidence="3 4" id="KW-0040">ANK repeat</keyword>
<dbReference type="Gene3D" id="3.20.20.190">
    <property type="entry name" value="Phosphatidylinositol (PI) phosphodiesterase"/>
    <property type="match status" value="1"/>
</dbReference>
<evidence type="ECO:0000313" key="10">
    <source>
        <dbReference type="Proteomes" id="UP001316803"/>
    </source>
</evidence>
<keyword evidence="5" id="KW-0175">Coiled coil</keyword>
<dbReference type="GO" id="GO:0047389">
    <property type="term" value="F:glycerophosphocholine phosphodiesterase activity"/>
    <property type="evidence" value="ECO:0007669"/>
    <property type="project" value="TreeGrafter"/>
</dbReference>
<dbReference type="InterPro" id="IPR017946">
    <property type="entry name" value="PLC-like_Pdiesterase_TIM-brl"/>
</dbReference>
<proteinExistence type="predicted"/>
<comment type="caution">
    <text evidence="9">The sequence shown here is derived from an EMBL/GenBank/DDBJ whole genome shotgun (WGS) entry which is preliminary data.</text>
</comment>
<keyword evidence="10" id="KW-1185">Reference proteome</keyword>
<dbReference type="Pfam" id="PF12796">
    <property type="entry name" value="Ank_2"/>
    <property type="match status" value="3"/>
</dbReference>
<keyword evidence="2 9" id="KW-0378">Hydrolase</keyword>
<feature type="region of interest" description="Disordered" evidence="6">
    <location>
        <begin position="892"/>
        <end position="936"/>
    </location>
</feature>
<dbReference type="InterPro" id="IPR004331">
    <property type="entry name" value="SPX_dom"/>
</dbReference>
<dbReference type="InterPro" id="IPR002110">
    <property type="entry name" value="Ankyrin_rpt"/>
</dbReference>
<feature type="repeat" description="ANK" evidence="4">
    <location>
        <begin position="530"/>
        <end position="562"/>
    </location>
</feature>
<dbReference type="PROSITE" id="PS50007">
    <property type="entry name" value="PIPLC_X_DOMAIN"/>
    <property type="match status" value="1"/>
</dbReference>
<dbReference type="InterPro" id="IPR036770">
    <property type="entry name" value="Ankyrin_rpt-contain_sf"/>
</dbReference>
<evidence type="ECO:0000313" key="9">
    <source>
        <dbReference type="EMBL" id="KAK5951262.1"/>
    </source>
</evidence>
<dbReference type="Proteomes" id="UP001316803">
    <property type="component" value="Unassembled WGS sequence"/>
</dbReference>
<organism evidence="9 10">
    <name type="scientific">Knufia fluminis</name>
    <dbReference type="NCBI Taxonomy" id="191047"/>
    <lineage>
        <taxon>Eukaryota</taxon>
        <taxon>Fungi</taxon>
        <taxon>Dikarya</taxon>
        <taxon>Ascomycota</taxon>
        <taxon>Pezizomycotina</taxon>
        <taxon>Eurotiomycetes</taxon>
        <taxon>Chaetothyriomycetidae</taxon>
        <taxon>Chaetothyriales</taxon>
        <taxon>Trichomeriaceae</taxon>
        <taxon>Knufia</taxon>
    </lineage>
</organism>
<dbReference type="PROSITE" id="PS51382">
    <property type="entry name" value="SPX"/>
    <property type="match status" value="1"/>
</dbReference>
<evidence type="ECO:0000259" key="8">
    <source>
        <dbReference type="PROSITE" id="PS51704"/>
    </source>
</evidence>
<evidence type="ECO:0000256" key="6">
    <source>
        <dbReference type="SAM" id="MobiDB-lite"/>
    </source>
</evidence>
<feature type="coiled-coil region" evidence="5">
    <location>
        <begin position="66"/>
        <end position="93"/>
    </location>
</feature>
<dbReference type="Gene3D" id="1.25.40.20">
    <property type="entry name" value="Ankyrin repeat-containing domain"/>
    <property type="match status" value="2"/>
</dbReference>
<name>A0AAN8IKK1_9EURO</name>
<feature type="domain" description="SPX" evidence="7">
    <location>
        <begin position="1"/>
        <end position="144"/>
    </location>
</feature>
<accession>A0AAN8IKK1</accession>
<dbReference type="SMART" id="SM00248">
    <property type="entry name" value="ANK"/>
    <property type="match status" value="6"/>
</dbReference>
<dbReference type="PROSITE" id="PS50088">
    <property type="entry name" value="ANK_REPEAT"/>
    <property type="match status" value="3"/>
</dbReference>
<sequence length="1235" mass="135943">MKFGRNLPRNQVPEWSIHYINYKGLKKLIKNTQEAGKPDQKPDLAGFFHTLDRNLEDVDHFYSKKYQDLARRLKLLEDRYGSTEESTQQLEKEEREDLLAALLEQRGQYRKLQWYGEVNRRGFVKITKKLDKKIEGSHAQKKYLTLKVDPCAFATNSDLHKALEKINDWIALLSEAADAEQTAGEAVRPQKLHRSASKQALRIPDASWALLEQYIRKDDASGAQEILTRTKQELPDISERQFQQFLKGLLQRAIVSRSRQCITFLLAQIVFLDDAEDMNKRNCIHRLVISVGRTYANADKSATAEVADAESQLYSFITPAASPSKIFRQIVQKDDERSSTLTEADEPVQFLQFLLHSLSEDQRLSLGSRDNAGRTPLHFAAEYGMRVMAQVIIEHLKAWGMFNVKDGIDGPFWQDNEGWAPLHLSVLGGHPLTTQALLDAEATSGDQADVPQVRRNSSKSSAVLAIATKNNFIEVVRTLVKACVDINLQDVQGETALHVAARYGHVECAQILLEGSDAQKADTELREATYGWTPLLVASVDGHLSIVELLIEAGADLNKLDWSGWSAKEHAALRGHIHLASRLAEVTPEPESGVESSTSTASNSPPNVSGLTERRSNGTGNTKGSNVKVGETIKEFGHRYLKDKSMILVSLGTMDMRKSGQAVNLDHVPLTNASSTQLDTALSMVVSAKGADGEPDIFDLPVQDNLATEPIVFHAADPSKVKILFDLVPTYAGNHEKIIGRGVALLSSIKASLGAKRMPLQGDLSVPIMAAGDLEVIGSVTFNFLVVTPFAHPKMSVSQEHTYWKKVAQTMVIGHRGMGKNFAPGRRSLQLGENTIESFVSAANLGAEYVEFDVQLTKDHVPVVYHDFLVSETGIDAPVHTLTLDQFLHVNDSRTPRQSRPPSPAAAQNPTLRDLKKAARDPRGRSMSVGGGQNDVATDMEERMKHTRDFKKKGFKGNSYGNHIQSPFATLEDLFKQLPSQVGFNIEMKYPMLSESQDEEMDWYAVELNSFVDTVLTKVYDLGEGRNIIFSSFNPDICLLLSFKQPSIPVLFLTDAGSSPVGDIRASSLQEAVRFAARWNLLGIVSACEPFVIAPRLVRVVKESGLVCVSYGTLNNQEDKVNLQVEQGIDAVIVDTVLKIKTGISEAAGRAEKLMQDKGLSPVHKPADARSEVRQQENALLDPSSANKAGSVTSSVATMSLSGDETSEQSLSGSPPTSTTDLAAKALDNAKTRPA</sequence>
<feature type="repeat" description="ANK" evidence="4">
    <location>
        <begin position="372"/>
        <end position="395"/>
    </location>
</feature>
<dbReference type="EC" id="3.1.4.46" evidence="9"/>
<feature type="domain" description="GP-PDE" evidence="8">
    <location>
        <begin position="810"/>
        <end position="1144"/>
    </location>
</feature>